<comment type="subcellular location">
    <subcellularLocation>
        <location evidence="2">Secreted</location>
    </subcellularLocation>
</comment>
<comment type="catalytic activity">
    <reaction evidence="1">
        <text>an N-(acyl)-sphingosylphosphoethanolamine = an N-(acyl)-sphingosyl-1,3-cyclic phosphate + ethanolamine</text>
        <dbReference type="Rhea" id="RHEA:60648"/>
        <dbReference type="ChEBI" id="CHEBI:57603"/>
        <dbReference type="ChEBI" id="CHEBI:143891"/>
        <dbReference type="ChEBI" id="CHEBI:143892"/>
    </reaction>
</comment>
<keyword evidence="7" id="KW-0456">Lyase</keyword>
<evidence type="ECO:0000256" key="8">
    <source>
        <dbReference type="SAM" id="Phobius"/>
    </source>
</evidence>
<dbReference type="OrthoDB" id="197419at2759"/>
<dbReference type="InterPro" id="IPR017946">
    <property type="entry name" value="PLC-like_Pdiesterase_TIM-brl"/>
</dbReference>
<dbReference type="OMA" id="HIYRDRF"/>
<feature type="transmembrane region" description="Helical" evidence="8">
    <location>
        <begin position="9"/>
        <end position="28"/>
    </location>
</feature>
<dbReference type="GO" id="GO:0006580">
    <property type="term" value="P:ethanolamine metabolic process"/>
    <property type="evidence" value="ECO:0007669"/>
    <property type="project" value="TreeGrafter"/>
</dbReference>
<evidence type="ECO:0000259" key="9">
    <source>
        <dbReference type="PROSITE" id="PS51704"/>
    </source>
</evidence>
<feature type="transmembrane region" description="Helical" evidence="8">
    <location>
        <begin position="34"/>
        <end position="55"/>
    </location>
</feature>
<dbReference type="InterPro" id="IPR030395">
    <property type="entry name" value="GP_PDE_dom"/>
</dbReference>
<dbReference type="Pfam" id="PF03009">
    <property type="entry name" value="GDPD"/>
    <property type="match status" value="1"/>
</dbReference>
<feature type="non-terminal residue" evidence="10">
    <location>
        <position position="190"/>
    </location>
</feature>
<keyword evidence="4" id="KW-0479">Metal-binding</keyword>
<dbReference type="PANTHER" id="PTHR46320">
    <property type="entry name" value="GLYCEROPHOSPHODIESTER PHOSPHODIESTERASE 1"/>
    <property type="match status" value="1"/>
</dbReference>
<dbReference type="EMBL" id="KK115725">
    <property type="protein sequence ID" value="KFM65840.1"/>
    <property type="molecule type" value="Genomic_DNA"/>
</dbReference>
<dbReference type="STRING" id="407821.A0A087TL51"/>
<evidence type="ECO:0000256" key="4">
    <source>
        <dbReference type="ARBA" id="ARBA00022723"/>
    </source>
</evidence>
<evidence type="ECO:0000256" key="1">
    <source>
        <dbReference type="ARBA" id="ARBA00000110"/>
    </source>
</evidence>
<dbReference type="Gene3D" id="3.20.20.190">
    <property type="entry name" value="Phosphatidylinositol (PI) phosphodiesterase"/>
    <property type="match status" value="1"/>
</dbReference>
<dbReference type="GO" id="GO:0005576">
    <property type="term" value="C:extracellular region"/>
    <property type="evidence" value="ECO:0007669"/>
    <property type="project" value="UniProtKB-SubCell"/>
</dbReference>
<gene>
    <name evidence="10" type="ORF">X975_23984</name>
</gene>
<name>A0A087TL51_STEMI</name>
<keyword evidence="11" id="KW-1185">Reference proteome</keyword>
<evidence type="ECO:0000256" key="6">
    <source>
        <dbReference type="ARBA" id="ARBA00023157"/>
    </source>
</evidence>
<dbReference type="GO" id="GO:0016829">
    <property type="term" value="F:lyase activity"/>
    <property type="evidence" value="ECO:0007669"/>
    <property type="project" value="UniProtKB-KW"/>
</dbReference>
<evidence type="ECO:0000256" key="3">
    <source>
        <dbReference type="ARBA" id="ARBA00022525"/>
    </source>
</evidence>
<proteinExistence type="predicted"/>
<dbReference type="GO" id="GO:0008889">
    <property type="term" value="F:glycerophosphodiester phosphodiesterase activity"/>
    <property type="evidence" value="ECO:0007669"/>
    <property type="project" value="TreeGrafter"/>
</dbReference>
<evidence type="ECO:0000256" key="2">
    <source>
        <dbReference type="ARBA" id="ARBA00004613"/>
    </source>
</evidence>
<feature type="domain" description="GP-PDE" evidence="9">
    <location>
        <begin position="74"/>
        <end position="190"/>
    </location>
</feature>
<keyword evidence="8" id="KW-0812">Transmembrane</keyword>
<evidence type="ECO:0000313" key="10">
    <source>
        <dbReference type="EMBL" id="KFM65840.1"/>
    </source>
</evidence>
<sequence>MILKRFPPLCIIFACIEIWFASYFYFIFQHYLMFSIYLTAIVVITVAIGFQYVTFEPVEEEISRNVLFKRNSELPVFAHRGGGHDAPENTVIAIREAKKNGADGVEIDLSFTKDNIAVLFHDDTLERTTDGFGMLSGKTYSELRELDAASNHIYRDRFQGEKICTLEEGIEESLKLNLKIILDVKEYDNR</sequence>
<keyword evidence="8" id="KW-0472">Membrane</keyword>
<dbReference type="GO" id="GO:0005886">
    <property type="term" value="C:plasma membrane"/>
    <property type="evidence" value="ECO:0007669"/>
    <property type="project" value="TreeGrafter"/>
</dbReference>
<dbReference type="Proteomes" id="UP000054359">
    <property type="component" value="Unassembled WGS sequence"/>
</dbReference>
<evidence type="ECO:0000256" key="5">
    <source>
        <dbReference type="ARBA" id="ARBA00022842"/>
    </source>
</evidence>
<dbReference type="AlphaFoldDB" id="A0A087TL51"/>
<keyword evidence="5" id="KW-0460">Magnesium</keyword>
<keyword evidence="3" id="KW-0964">Secreted</keyword>
<dbReference type="PROSITE" id="PS51704">
    <property type="entry name" value="GP_PDE"/>
    <property type="match status" value="1"/>
</dbReference>
<dbReference type="GO" id="GO:0006644">
    <property type="term" value="P:phospholipid metabolic process"/>
    <property type="evidence" value="ECO:0007669"/>
    <property type="project" value="TreeGrafter"/>
</dbReference>
<dbReference type="PANTHER" id="PTHR46320:SF1">
    <property type="entry name" value="GLYCEROPHOSPHODIESTER PHOSPHODIESTERASE 1"/>
    <property type="match status" value="1"/>
</dbReference>
<evidence type="ECO:0000256" key="7">
    <source>
        <dbReference type="ARBA" id="ARBA00023239"/>
    </source>
</evidence>
<organism evidence="10 11">
    <name type="scientific">Stegodyphus mimosarum</name>
    <name type="common">African social velvet spider</name>
    <dbReference type="NCBI Taxonomy" id="407821"/>
    <lineage>
        <taxon>Eukaryota</taxon>
        <taxon>Metazoa</taxon>
        <taxon>Ecdysozoa</taxon>
        <taxon>Arthropoda</taxon>
        <taxon>Chelicerata</taxon>
        <taxon>Arachnida</taxon>
        <taxon>Araneae</taxon>
        <taxon>Araneomorphae</taxon>
        <taxon>Entelegynae</taxon>
        <taxon>Eresoidea</taxon>
        <taxon>Eresidae</taxon>
        <taxon>Stegodyphus</taxon>
    </lineage>
</organism>
<dbReference type="GO" id="GO:0070291">
    <property type="term" value="P:N-acylethanolamine metabolic process"/>
    <property type="evidence" value="ECO:0007669"/>
    <property type="project" value="TreeGrafter"/>
</dbReference>
<dbReference type="SUPFAM" id="SSF51695">
    <property type="entry name" value="PLC-like phosphodiesterases"/>
    <property type="match status" value="1"/>
</dbReference>
<dbReference type="GO" id="GO:0046872">
    <property type="term" value="F:metal ion binding"/>
    <property type="evidence" value="ECO:0007669"/>
    <property type="project" value="UniProtKB-KW"/>
</dbReference>
<accession>A0A087TL51</accession>
<keyword evidence="8" id="KW-1133">Transmembrane helix</keyword>
<protein>
    <submittedName>
        <fullName evidence="10">Glycerophosphodiester phosphodiesterase 1</fullName>
    </submittedName>
</protein>
<evidence type="ECO:0000313" key="11">
    <source>
        <dbReference type="Proteomes" id="UP000054359"/>
    </source>
</evidence>
<keyword evidence="6" id="KW-1015">Disulfide bond</keyword>
<reference evidence="10 11" key="1">
    <citation type="submission" date="2013-11" db="EMBL/GenBank/DDBJ databases">
        <title>Genome sequencing of Stegodyphus mimosarum.</title>
        <authorList>
            <person name="Bechsgaard J."/>
        </authorList>
    </citation>
    <scope>NUCLEOTIDE SEQUENCE [LARGE SCALE GENOMIC DNA]</scope>
</reference>